<keyword evidence="2 3" id="KW-0663">Pyridoxal phosphate</keyword>
<comment type="caution">
    <text evidence="5">The sequence shown here is derived from an EMBL/GenBank/DDBJ whole genome shotgun (WGS) entry which is preliminary data.</text>
</comment>
<dbReference type="GO" id="GO:0030170">
    <property type="term" value="F:pyridoxal phosphate binding"/>
    <property type="evidence" value="ECO:0007669"/>
    <property type="project" value="InterPro"/>
</dbReference>
<dbReference type="GO" id="GO:0016846">
    <property type="term" value="F:carbon-sulfur lyase activity"/>
    <property type="evidence" value="ECO:0007669"/>
    <property type="project" value="TreeGrafter"/>
</dbReference>
<dbReference type="Gene3D" id="3.40.640.10">
    <property type="entry name" value="Type I PLP-dependent aspartate aminotransferase-like (Major domain)"/>
    <property type="match status" value="2"/>
</dbReference>
<dbReference type="PANTHER" id="PTHR11808:SF35">
    <property type="entry name" value="CYSTATHIONINE GAMMA-SYNTHASE (AFU_ORTHOLOGUE AFUA_7G01590)"/>
    <property type="match status" value="1"/>
</dbReference>
<protein>
    <submittedName>
        <fullName evidence="5">Cystathionine beta-lyase</fullName>
    </submittedName>
</protein>
<proteinExistence type="inferred from homology"/>
<dbReference type="InterPro" id="IPR015422">
    <property type="entry name" value="PyrdxlP-dep_Trfase_small"/>
</dbReference>
<dbReference type="InterPro" id="IPR015424">
    <property type="entry name" value="PyrdxlP-dep_Trfase"/>
</dbReference>
<dbReference type="OMA" id="WGADLIM"/>
<dbReference type="STRING" id="33203.A0A179HND3"/>
<dbReference type="PANTHER" id="PTHR11808">
    <property type="entry name" value="TRANS-SULFURATION ENZYME FAMILY MEMBER"/>
    <property type="match status" value="1"/>
</dbReference>
<dbReference type="InterPro" id="IPR015421">
    <property type="entry name" value="PyrdxlP-dep_Trfase_major"/>
</dbReference>
<dbReference type="EMBL" id="LSBI01000004">
    <property type="protein sequence ID" value="OAQ90960.1"/>
    <property type="molecule type" value="Genomic_DNA"/>
</dbReference>
<evidence type="ECO:0000256" key="3">
    <source>
        <dbReference type="PIRSR" id="PIRSR001434-2"/>
    </source>
</evidence>
<evidence type="ECO:0000256" key="1">
    <source>
        <dbReference type="ARBA" id="ARBA00001933"/>
    </source>
</evidence>
<dbReference type="GO" id="GO:0019346">
    <property type="term" value="P:transsulfuration"/>
    <property type="evidence" value="ECO:0007669"/>
    <property type="project" value="InterPro"/>
</dbReference>
<dbReference type="FunFam" id="3.90.1150.10:FF:000066">
    <property type="entry name" value="Putative cystathionine beta-lyase"/>
    <property type="match status" value="1"/>
</dbReference>
<feature type="modified residue" description="N6-(pyridoxal phosphate)lysine" evidence="3">
    <location>
        <position position="243"/>
    </location>
</feature>
<dbReference type="PIRSF" id="PIRSF001434">
    <property type="entry name" value="CGS"/>
    <property type="match status" value="1"/>
</dbReference>
<evidence type="ECO:0000256" key="2">
    <source>
        <dbReference type="ARBA" id="ARBA00022898"/>
    </source>
</evidence>
<organism evidence="5 6">
    <name type="scientific">Purpureocillium lilacinum</name>
    <name type="common">Paecilomyces lilacinus</name>
    <dbReference type="NCBI Taxonomy" id="33203"/>
    <lineage>
        <taxon>Eukaryota</taxon>
        <taxon>Fungi</taxon>
        <taxon>Dikarya</taxon>
        <taxon>Ascomycota</taxon>
        <taxon>Pezizomycotina</taxon>
        <taxon>Sordariomycetes</taxon>
        <taxon>Hypocreomycetidae</taxon>
        <taxon>Hypocreales</taxon>
        <taxon>Ophiocordycipitaceae</taxon>
        <taxon>Purpureocillium</taxon>
    </lineage>
</organism>
<gene>
    <name evidence="5" type="ORF">VFPFJ_05119</name>
</gene>
<reference evidence="5 6" key="1">
    <citation type="submission" date="2016-02" db="EMBL/GenBank/DDBJ databases">
        <title>Biosynthesis of antibiotic leucinostatins and their inhibition on Phytophthora in bio-control Purpureocillium lilacinum.</title>
        <authorList>
            <person name="Wang G."/>
            <person name="Liu Z."/>
            <person name="Lin R."/>
            <person name="Li E."/>
            <person name="Mao Z."/>
            <person name="Ling J."/>
            <person name="Yin W."/>
            <person name="Xie B."/>
        </authorList>
    </citation>
    <scope>NUCLEOTIDE SEQUENCE [LARGE SCALE GENOMIC DNA]</scope>
    <source>
        <strain evidence="5">PLFJ-1</strain>
    </source>
</reference>
<name>A0A179HND3_PURLI</name>
<dbReference type="Proteomes" id="UP000078340">
    <property type="component" value="Unassembled WGS sequence"/>
</dbReference>
<comment type="cofactor">
    <cofactor evidence="1 4">
        <name>pyridoxal 5'-phosphate</name>
        <dbReference type="ChEBI" id="CHEBI:597326"/>
    </cofactor>
</comment>
<dbReference type="Gene3D" id="3.90.1150.10">
    <property type="entry name" value="Aspartate Aminotransferase, domain 1"/>
    <property type="match status" value="1"/>
</dbReference>
<sequence length="443" mass="47888">MPGVPTTEVAGLSLASRTVHGDDHISAHRAVAPAMHVSTTFRYSDDPDQLLGFDNIDPAAPLDSHSYSRASGPNTTRLESILESILGGPTLTYSSGLSAFHAMLVRINPRRIAIGDGYHGCHGVIKVLARLTGLQQLPLDCDPSELGPGDVVHVETPLNPTGEARDLQHYADKAHKAGAYLTVDATFAPPPLQDPFAFGADAHYADKAHKAGAYLTVDATFAPPPLQDPFAFGADAVMHSGTKYFGGHSDMLCGTLTVRPGLADEWMRDLRQERMVLGSVMGSLEGWLGLRSLRTLELRVTRQSATATALVAWLAEQAKDASTAVGAVVERVQHASLQPEAGQEGSWLQRQMPRGYGPVFAIWMKDQDTARKLPSRLRLFHHATSLGGVESLIEWRAMSDPGVDKRLLRVSIGVEGLEDLKEDLRLGFESLRAKSTVSINEKK</sequence>
<evidence type="ECO:0000313" key="6">
    <source>
        <dbReference type="Proteomes" id="UP000078340"/>
    </source>
</evidence>
<keyword evidence="5" id="KW-0456">Lyase</keyword>
<evidence type="ECO:0000313" key="5">
    <source>
        <dbReference type="EMBL" id="OAQ90960.1"/>
    </source>
</evidence>
<evidence type="ECO:0000256" key="4">
    <source>
        <dbReference type="RuleBase" id="RU362118"/>
    </source>
</evidence>
<dbReference type="AlphaFoldDB" id="A0A179HND3"/>
<dbReference type="InterPro" id="IPR000277">
    <property type="entry name" value="Cys/Met-Metab_PyrdxlP-dep_enz"/>
</dbReference>
<dbReference type="GO" id="GO:0005737">
    <property type="term" value="C:cytoplasm"/>
    <property type="evidence" value="ECO:0007669"/>
    <property type="project" value="TreeGrafter"/>
</dbReference>
<comment type="similarity">
    <text evidence="4">Belongs to the trans-sulfuration enzymes family.</text>
</comment>
<dbReference type="SUPFAM" id="SSF53383">
    <property type="entry name" value="PLP-dependent transferases"/>
    <property type="match status" value="2"/>
</dbReference>
<dbReference type="Pfam" id="PF01053">
    <property type="entry name" value="Cys_Met_Meta_PP"/>
    <property type="match status" value="2"/>
</dbReference>
<accession>A0A179HND3</accession>